<dbReference type="Proteomes" id="UP000176451">
    <property type="component" value="Unassembled WGS sequence"/>
</dbReference>
<dbReference type="GO" id="GO:0006465">
    <property type="term" value="P:signal peptide processing"/>
    <property type="evidence" value="ECO:0007669"/>
    <property type="project" value="TreeGrafter"/>
</dbReference>
<evidence type="ECO:0000256" key="7">
    <source>
        <dbReference type="SAM" id="Phobius"/>
    </source>
</evidence>
<dbReference type="GO" id="GO:0004190">
    <property type="term" value="F:aspartic-type endopeptidase activity"/>
    <property type="evidence" value="ECO:0007669"/>
    <property type="project" value="InterPro"/>
</dbReference>
<evidence type="ECO:0000256" key="2">
    <source>
        <dbReference type="ARBA" id="ARBA00005801"/>
    </source>
</evidence>
<feature type="domain" description="Prepilin peptidase A24 N-terminal" evidence="9">
    <location>
        <begin position="3"/>
        <end position="86"/>
    </location>
</feature>
<keyword evidence="3" id="KW-1003">Cell membrane</keyword>
<dbReference type="AlphaFoldDB" id="A0A1F5EE46"/>
<feature type="transmembrane region" description="Helical" evidence="7">
    <location>
        <begin position="172"/>
        <end position="195"/>
    </location>
</feature>
<organism evidence="10 11">
    <name type="scientific">Candidatus Berkelbacteria bacterium RIFCSPHIGHO2_12_FULL_36_9</name>
    <dbReference type="NCBI Taxonomy" id="1797469"/>
    <lineage>
        <taxon>Bacteria</taxon>
        <taxon>Candidatus Berkelbacteria</taxon>
    </lineage>
</organism>
<keyword evidence="4 7" id="KW-0812">Transmembrane</keyword>
<keyword evidence="5 7" id="KW-1133">Transmembrane helix</keyword>
<dbReference type="Gene3D" id="1.20.120.1220">
    <property type="match status" value="1"/>
</dbReference>
<keyword evidence="6 7" id="KW-0472">Membrane</keyword>
<evidence type="ECO:0000259" key="9">
    <source>
        <dbReference type="Pfam" id="PF06750"/>
    </source>
</evidence>
<dbReference type="EMBL" id="MEZV01000055">
    <property type="protein sequence ID" value="OGD65631.1"/>
    <property type="molecule type" value="Genomic_DNA"/>
</dbReference>
<evidence type="ECO:0000313" key="10">
    <source>
        <dbReference type="EMBL" id="OGD65631.1"/>
    </source>
</evidence>
<reference evidence="10 11" key="1">
    <citation type="journal article" date="2016" name="Nat. Commun.">
        <title>Thousands of microbial genomes shed light on interconnected biogeochemical processes in an aquifer system.</title>
        <authorList>
            <person name="Anantharaman K."/>
            <person name="Brown C.T."/>
            <person name="Hug L.A."/>
            <person name="Sharon I."/>
            <person name="Castelle C.J."/>
            <person name="Probst A.J."/>
            <person name="Thomas B.C."/>
            <person name="Singh A."/>
            <person name="Wilkins M.J."/>
            <person name="Karaoz U."/>
            <person name="Brodie E.L."/>
            <person name="Williams K.H."/>
            <person name="Hubbard S.S."/>
            <person name="Banfield J.F."/>
        </authorList>
    </citation>
    <scope>NUCLEOTIDE SEQUENCE [LARGE SCALE GENOMIC DNA]</scope>
</reference>
<protein>
    <recommendedName>
        <fullName evidence="12">Prepilin peptidase</fullName>
    </recommendedName>
</protein>
<dbReference type="InterPro" id="IPR050882">
    <property type="entry name" value="Prepilin_peptidase/N-MTase"/>
</dbReference>
<comment type="caution">
    <text evidence="10">The sequence shown here is derived from an EMBL/GenBank/DDBJ whole genome shotgun (WGS) entry which is preliminary data.</text>
</comment>
<evidence type="ECO:0000259" key="8">
    <source>
        <dbReference type="Pfam" id="PF01478"/>
    </source>
</evidence>
<feature type="transmembrane region" description="Helical" evidence="7">
    <location>
        <begin position="143"/>
        <end position="160"/>
    </location>
</feature>
<comment type="subcellular location">
    <subcellularLocation>
        <location evidence="1">Cell membrane</location>
        <topology evidence="1">Multi-pass membrane protein</topology>
    </subcellularLocation>
</comment>
<dbReference type="InterPro" id="IPR010627">
    <property type="entry name" value="Prepilin_pept_A24_N"/>
</dbReference>
<dbReference type="Pfam" id="PF01478">
    <property type="entry name" value="Peptidase_A24"/>
    <property type="match status" value="1"/>
</dbReference>
<dbReference type="Pfam" id="PF06750">
    <property type="entry name" value="A24_N_bact"/>
    <property type="match status" value="1"/>
</dbReference>
<evidence type="ECO:0000256" key="4">
    <source>
        <dbReference type="ARBA" id="ARBA00022692"/>
    </source>
</evidence>
<feature type="domain" description="Prepilin type IV endopeptidase peptidase" evidence="8">
    <location>
        <begin position="97"/>
        <end position="201"/>
    </location>
</feature>
<evidence type="ECO:0000256" key="5">
    <source>
        <dbReference type="ARBA" id="ARBA00022989"/>
    </source>
</evidence>
<dbReference type="PANTHER" id="PTHR30487">
    <property type="entry name" value="TYPE 4 PREPILIN-LIKE PROTEINS LEADER PEPTIDE-PROCESSING ENZYME"/>
    <property type="match status" value="1"/>
</dbReference>
<feature type="transmembrane region" description="Helical" evidence="7">
    <location>
        <begin position="120"/>
        <end position="137"/>
    </location>
</feature>
<evidence type="ECO:0000313" key="11">
    <source>
        <dbReference type="Proteomes" id="UP000176451"/>
    </source>
</evidence>
<dbReference type="STRING" id="1797469.A3F08_01080"/>
<comment type="similarity">
    <text evidence="2">Belongs to the peptidase A24 family.</text>
</comment>
<feature type="transmembrane region" description="Helical" evidence="7">
    <location>
        <begin position="88"/>
        <end position="108"/>
    </location>
</feature>
<dbReference type="PANTHER" id="PTHR30487:SF0">
    <property type="entry name" value="PREPILIN LEADER PEPTIDASE_N-METHYLTRANSFERASE-RELATED"/>
    <property type="match status" value="1"/>
</dbReference>
<evidence type="ECO:0000256" key="3">
    <source>
        <dbReference type="ARBA" id="ARBA00022475"/>
    </source>
</evidence>
<evidence type="ECO:0008006" key="12">
    <source>
        <dbReference type="Google" id="ProtNLM"/>
    </source>
</evidence>
<evidence type="ECO:0000256" key="1">
    <source>
        <dbReference type="ARBA" id="ARBA00004651"/>
    </source>
</evidence>
<dbReference type="GO" id="GO:0005886">
    <property type="term" value="C:plasma membrane"/>
    <property type="evidence" value="ECO:0007669"/>
    <property type="project" value="UniProtKB-SubCell"/>
</dbReference>
<sequence>MIISGLIIGSFLNVVIHRMDELQSIFLTRSYCPKCKTQLKWYDLIPFISFVLLKTKCRYCGKAISWQYPLVELVTALLFLLIYIKFGLTLYVCFLFLVSCFLIVIFVYDLQKMLISDEMLYPAIIISLIYLAFGSSYDFKMALLGALISAGFLGIIYLLGKGKWLGLGDVKLAILIGLLASFSLVLVSLFSAFVLGSLVGVCLLVLKLKNLKSEIPFGPFLITGLYISIFFGQKIIDWYLGII</sequence>
<gene>
    <name evidence="10" type="ORF">A3F08_01080</name>
</gene>
<name>A0A1F5EE46_9BACT</name>
<dbReference type="InterPro" id="IPR000045">
    <property type="entry name" value="Prepilin_IV_endopep_pep"/>
</dbReference>
<proteinExistence type="inferred from homology"/>
<evidence type="ECO:0000256" key="6">
    <source>
        <dbReference type="ARBA" id="ARBA00023136"/>
    </source>
</evidence>
<feature type="transmembrane region" description="Helical" evidence="7">
    <location>
        <begin position="215"/>
        <end position="232"/>
    </location>
</feature>
<accession>A0A1F5EE46</accession>